<comment type="caution">
    <text evidence="1">The sequence shown here is derived from an EMBL/GenBank/DDBJ whole genome shotgun (WGS) entry which is preliminary data.</text>
</comment>
<dbReference type="SUPFAM" id="SSF56349">
    <property type="entry name" value="DNA breaking-rejoining enzymes"/>
    <property type="match status" value="1"/>
</dbReference>
<dbReference type="RefSeq" id="WP_230739188.1">
    <property type="nucleotide sequence ID" value="NZ_JAJNDB010000007.1"/>
</dbReference>
<dbReference type="EMBL" id="JAJNDB010000007">
    <property type="protein sequence ID" value="MCD2197274.1"/>
    <property type="molecule type" value="Genomic_DNA"/>
</dbReference>
<accession>A0ABS8PJV4</accession>
<sequence>MFVGDDGPLCVNCYRRDHRPRARCGRCNRVRIVSRRGKNGEPDLCESCNPATRATATCSQCGRDRSGHRDATGEWICRSCARVPRACSRCGRSRPVHAHLPLGPVCNTCHIKLHDHPEHCASCHELRVLIGRDDHGPLCGPCAGSTLDPRCRTCKRPGRHYSDEKCARCELHERVDDLLAGPNGTPNPQLQPVRELLLAADRPNGQIAWLMRSDAAQLLRDLARREDVVTHNYLDTLPQNRAETFLRALLVDAGVLPARNEELERIRPWLETFLADQPDHARLIRPFVHWFVLRRARRAAARRRYQARAGHHLRAKVRVAHEFLAWLDTLQLDLAELDQATIDRWLTQGTSQAREIRSFLAWARSHRLTKELRVPFPPRQQPEAMLEEGERWRLLERCFNDTTPPLDTRAAGALILLYGLPLIRIRSLTADHLEHHSDERTHLIVGAHRLLLPPKLADMLSRLAEAGSGRSRYPTRPGARRWLFPGLVPGAPLSAEGFNVKLARFGLHTRPARNAALISLAAQLPSAVLADLVGLHHNTAARWSQLAARDWHDFVAARPMLTAGSE</sequence>
<proteinExistence type="predicted"/>
<protein>
    <recommendedName>
        <fullName evidence="3">Site-specific recombinase XerD</fullName>
    </recommendedName>
</protein>
<evidence type="ECO:0000313" key="2">
    <source>
        <dbReference type="Proteomes" id="UP001199469"/>
    </source>
</evidence>
<dbReference type="InterPro" id="IPR011010">
    <property type="entry name" value="DNA_brk_join_enz"/>
</dbReference>
<evidence type="ECO:0000313" key="1">
    <source>
        <dbReference type="EMBL" id="MCD2197274.1"/>
    </source>
</evidence>
<name>A0ABS8PJV4_9PSEU</name>
<keyword evidence="2" id="KW-1185">Reference proteome</keyword>
<gene>
    <name evidence="1" type="ORF">LQ327_28270</name>
</gene>
<organism evidence="1 2">
    <name type="scientific">Actinomycetospora endophytica</name>
    <dbReference type="NCBI Taxonomy" id="2291215"/>
    <lineage>
        <taxon>Bacteria</taxon>
        <taxon>Bacillati</taxon>
        <taxon>Actinomycetota</taxon>
        <taxon>Actinomycetes</taxon>
        <taxon>Pseudonocardiales</taxon>
        <taxon>Pseudonocardiaceae</taxon>
        <taxon>Actinomycetospora</taxon>
    </lineage>
</organism>
<evidence type="ECO:0008006" key="3">
    <source>
        <dbReference type="Google" id="ProtNLM"/>
    </source>
</evidence>
<dbReference type="Proteomes" id="UP001199469">
    <property type="component" value="Unassembled WGS sequence"/>
</dbReference>
<reference evidence="1 2" key="1">
    <citation type="submission" date="2021-11" db="EMBL/GenBank/DDBJ databases">
        <title>Draft genome sequence of Actinomycetospora sp. SF1 isolated from the rhizosphere soil.</title>
        <authorList>
            <person name="Duangmal K."/>
            <person name="Chantavorakit T."/>
        </authorList>
    </citation>
    <scope>NUCLEOTIDE SEQUENCE [LARGE SCALE GENOMIC DNA]</scope>
    <source>
        <strain evidence="1 2">TBRC 5722</strain>
    </source>
</reference>